<dbReference type="InterPro" id="IPR029000">
    <property type="entry name" value="Cyclophilin-like_dom_sf"/>
</dbReference>
<sequence>MRTTFGDVESELWAKETPKACRYFIQLCMEGYSDDTIFHRIIKRFITQAGDLTVDEFHSILRFRRRDLIAVANAGEDDNGFQFFFTLISTPDLQHKHTIFGKVEEYTIYDMLKVEEALVGENDRLLYPPRLLKSIILNKPFSVIISRTIVQESEEVKDSSKIKTAVENAKDKSAHSHLADPKLSSQPPVEPHGLAN</sequence>
<name>A0A310SNQ4_9HYME</name>
<gene>
    <name evidence="8" type="ORF">WN48_08569</name>
</gene>
<keyword evidence="9" id="KW-1185">Reference proteome</keyword>
<comment type="function">
    <text evidence="5">PPIases accelerate the folding of proteins. It catalyzes the cis-trans isomerization of proline imidic peptide bonds in oligopeptides.</text>
</comment>
<reference evidence="8 9" key="1">
    <citation type="submission" date="2015-07" db="EMBL/GenBank/DDBJ databases">
        <title>The genome of Eufriesea mexicana.</title>
        <authorList>
            <person name="Pan H."/>
            <person name="Kapheim K."/>
        </authorList>
    </citation>
    <scope>NUCLEOTIDE SEQUENCE [LARGE SCALE GENOMIC DNA]</scope>
    <source>
        <strain evidence="8">0111107269</strain>
        <tissue evidence="8">Whole body</tissue>
    </source>
</reference>
<dbReference type="PRINTS" id="PR00153">
    <property type="entry name" value="CSAPPISMRASE"/>
</dbReference>
<dbReference type="InterPro" id="IPR002130">
    <property type="entry name" value="Cyclophilin-type_PPIase_dom"/>
</dbReference>
<evidence type="ECO:0000259" key="7">
    <source>
        <dbReference type="PROSITE" id="PS50072"/>
    </source>
</evidence>
<dbReference type="InterPro" id="IPR044666">
    <property type="entry name" value="Cyclophilin_A-like"/>
</dbReference>
<dbReference type="OrthoDB" id="442970at2759"/>
<comment type="similarity">
    <text evidence="2 5">Belongs to the cyclophilin-type PPIase family.</text>
</comment>
<accession>A0A310SNQ4</accession>
<evidence type="ECO:0000313" key="9">
    <source>
        <dbReference type="Proteomes" id="UP000250275"/>
    </source>
</evidence>
<feature type="region of interest" description="Disordered" evidence="6">
    <location>
        <begin position="167"/>
        <end position="196"/>
    </location>
</feature>
<protein>
    <recommendedName>
        <fullName evidence="5">Peptidyl-prolyl cis-trans isomerase</fullName>
        <shortName evidence="5">PPIase</shortName>
        <ecNumber evidence="5">5.2.1.8</ecNumber>
    </recommendedName>
</protein>
<keyword evidence="5 8" id="KW-0413">Isomerase</keyword>
<dbReference type="Pfam" id="PF00160">
    <property type="entry name" value="Pro_isomerase"/>
    <property type="match status" value="1"/>
</dbReference>
<feature type="compositionally biased region" description="Basic and acidic residues" evidence="6">
    <location>
        <begin position="168"/>
        <end position="180"/>
    </location>
</feature>
<evidence type="ECO:0000256" key="5">
    <source>
        <dbReference type="RuleBase" id="RU363019"/>
    </source>
</evidence>
<dbReference type="PANTHER" id="PTHR45625">
    <property type="entry name" value="PEPTIDYL-PROLYL CIS-TRANS ISOMERASE-RELATED"/>
    <property type="match status" value="1"/>
</dbReference>
<dbReference type="EMBL" id="KQ760605">
    <property type="protein sequence ID" value="OAD59746.1"/>
    <property type="molecule type" value="Genomic_DNA"/>
</dbReference>
<evidence type="ECO:0000256" key="4">
    <source>
        <dbReference type="ARBA" id="ARBA00046368"/>
    </source>
</evidence>
<keyword evidence="5" id="KW-0697">Rotamase</keyword>
<evidence type="ECO:0000256" key="3">
    <source>
        <dbReference type="ARBA" id="ARBA00023242"/>
    </source>
</evidence>
<comment type="catalytic activity">
    <reaction evidence="5">
        <text>[protein]-peptidylproline (omega=180) = [protein]-peptidylproline (omega=0)</text>
        <dbReference type="Rhea" id="RHEA:16237"/>
        <dbReference type="Rhea" id="RHEA-COMP:10747"/>
        <dbReference type="Rhea" id="RHEA-COMP:10748"/>
        <dbReference type="ChEBI" id="CHEBI:83833"/>
        <dbReference type="ChEBI" id="CHEBI:83834"/>
        <dbReference type="EC" id="5.2.1.8"/>
    </reaction>
</comment>
<feature type="domain" description="PPIase cyclophilin-type" evidence="7">
    <location>
        <begin position="1"/>
        <end position="145"/>
    </location>
</feature>
<dbReference type="SUPFAM" id="SSF50891">
    <property type="entry name" value="Cyclophilin-like"/>
    <property type="match status" value="1"/>
</dbReference>
<evidence type="ECO:0000313" key="8">
    <source>
        <dbReference type="EMBL" id="OAD59746.1"/>
    </source>
</evidence>
<dbReference type="PROSITE" id="PS50072">
    <property type="entry name" value="CSA_PPIASE_2"/>
    <property type="match status" value="1"/>
</dbReference>
<comment type="subcellular location">
    <subcellularLocation>
        <location evidence="1">Nucleus</location>
    </subcellularLocation>
</comment>
<dbReference type="AlphaFoldDB" id="A0A310SNQ4"/>
<comment type="subunit">
    <text evidence="4">Part of the activated spliceosome B/catalytic step 1 spliceosome, one of the forms of the spliceosome which has a well-formed active site but still cannot catalyze the branching reaction and is composed at least of 52 proteins, the U2, U5 and U6 snRNAs and the pre-mRNA. Recruited during early steps of activated spliceosome B maturation, it is probably one of the first proteins released from this complex as he matures to the spliceosome C complex. Component of the minor spliceosome, which splices U12-type introns.</text>
</comment>
<dbReference type="Gene3D" id="2.40.100.10">
    <property type="entry name" value="Cyclophilin-like"/>
    <property type="match status" value="1"/>
</dbReference>
<dbReference type="GO" id="GO:0003755">
    <property type="term" value="F:peptidyl-prolyl cis-trans isomerase activity"/>
    <property type="evidence" value="ECO:0007669"/>
    <property type="project" value="UniProtKB-UniRule"/>
</dbReference>
<proteinExistence type="inferred from homology"/>
<evidence type="ECO:0000256" key="2">
    <source>
        <dbReference type="ARBA" id="ARBA00007365"/>
    </source>
</evidence>
<dbReference type="GO" id="GO:0071013">
    <property type="term" value="C:catalytic step 2 spliceosome"/>
    <property type="evidence" value="ECO:0007669"/>
    <property type="project" value="TreeGrafter"/>
</dbReference>
<organism evidence="8 9">
    <name type="scientific">Eufriesea mexicana</name>
    <dbReference type="NCBI Taxonomy" id="516756"/>
    <lineage>
        <taxon>Eukaryota</taxon>
        <taxon>Metazoa</taxon>
        <taxon>Ecdysozoa</taxon>
        <taxon>Arthropoda</taxon>
        <taxon>Hexapoda</taxon>
        <taxon>Insecta</taxon>
        <taxon>Pterygota</taxon>
        <taxon>Neoptera</taxon>
        <taxon>Endopterygota</taxon>
        <taxon>Hymenoptera</taxon>
        <taxon>Apocrita</taxon>
        <taxon>Aculeata</taxon>
        <taxon>Apoidea</taxon>
        <taxon>Anthophila</taxon>
        <taxon>Apidae</taxon>
        <taxon>Eufriesea</taxon>
    </lineage>
</organism>
<evidence type="ECO:0000256" key="6">
    <source>
        <dbReference type="SAM" id="MobiDB-lite"/>
    </source>
</evidence>
<dbReference type="PANTHER" id="PTHR45625:SF6">
    <property type="entry name" value="SPLICEOSOME-ASSOCIATED PROTEIN CWC27 HOMOLOG"/>
    <property type="match status" value="1"/>
</dbReference>
<dbReference type="EC" id="5.2.1.8" evidence="5"/>
<evidence type="ECO:0000256" key="1">
    <source>
        <dbReference type="ARBA" id="ARBA00004123"/>
    </source>
</evidence>
<keyword evidence="3" id="KW-0539">Nucleus</keyword>
<dbReference type="Proteomes" id="UP000250275">
    <property type="component" value="Unassembled WGS sequence"/>
</dbReference>